<accession>A0A927CQ16</accession>
<gene>
    <name evidence="3" type="ORF">IDH41_20560</name>
</gene>
<dbReference type="Pfam" id="PF02065">
    <property type="entry name" value="Melibiase"/>
    <property type="match status" value="1"/>
</dbReference>
<keyword evidence="2" id="KW-0326">Glycosidase</keyword>
<sequence>MKEALTIGNDVYRIDIKGQKDALWTYRLEPSGESYSVRPPAFELGGKVHEAELACIREAGQPARLTGGGTERRFRGEFLGDEGLVLEMIFRTWDGSPVVRFAYQLYARGEERFLTKNGGTDHVEYARLELEGYERLLEVRLSDFNELAHQYRLTENPVTDRQLDHEAVFAGPLAVASNDRYAMLLAYEHGSPSTDLYIGFQAHRARSLALAMKAIKGNYCHMERVDADRGYRTVWMQLGAVQGDASSLAEAYRTFVLRHMSEHSASRTPYIFYNTWNFQERNRYWNKKRYLDSMNLIHILNEIDAAHRLGIDVFVIDTGWFVKTGDWSVSPERFPDGLSRIKEKLDGYGMKLGLWFDPKAVALTSEAYKAYESCIVSWNGVREEPHAIWETEASVRMCLVSPYGEAFADKLIELAKRLGVVYFKWDAISQYGCNDPRHDHGGEHATPEERGERFSFLLSLKLVEIARKVAAAIPEAIVDFDVTEDYRCVGLSFLEAGKYFLINNGPYFPNFDIPADGSDEFYNYNVFFHPGPARSMLCRSAYAYDRWLPSILFLTHYFPDDPASNQNISIASLILGHNGIWGDLLRVSEEGADRIRNLLTLYKQVRDDITASYPVTRGEAGSNPEIYEKINAASGRGAVVLFANSFGMPFDRPRPVRHTYVTARQADARVWHTDNAKVVFDGSGRAVIEARFERADAAIVFFGVSEK</sequence>
<dbReference type="EMBL" id="JACXIY010000025">
    <property type="protein sequence ID" value="MBD2870982.1"/>
    <property type="molecule type" value="Genomic_DNA"/>
</dbReference>
<dbReference type="InterPro" id="IPR017853">
    <property type="entry name" value="GH"/>
</dbReference>
<protein>
    <submittedName>
        <fullName evidence="3">Alpha-galactosidase</fullName>
    </submittedName>
</protein>
<dbReference type="AlphaFoldDB" id="A0A927CQ16"/>
<dbReference type="SUPFAM" id="SSF51445">
    <property type="entry name" value="(Trans)glycosidases"/>
    <property type="match status" value="1"/>
</dbReference>
<dbReference type="RefSeq" id="WP_190864359.1">
    <property type="nucleotide sequence ID" value="NZ_JACXIY010000025.1"/>
</dbReference>
<keyword evidence="4" id="KW-1185">Reference proteome</keyword>
<dbReference type="Gene3D" id="3.20.20.70">
    <property type="entry name" value="Aldolase class I"/>
    <property type="match status" value="1"/>
</dbReference>
<dbReference type="InterPro" id="IPR050985">
    <property type="entry name" value="Alpha-glycosidase_related"/>
</dbReference>
<evidence type="ECO:0000313" key="3">
    <source>
        <dbReference type="EMBL" id="MBD2870982.1"/>
    </source>
</evidence>
<dbReference type="PANTHER" id="PTHR43053:SF3">
    <property type="entry name" value="ALPHA-GALACTOSIDASE C-RELATED"/>
    <property type="match status" value="1"/>
</dbReference>
<evidence type="ECO:0000256" key="2">
    <source>
        <dbReference type="ARBA" id="ARBA00023295"/>
    </source>
</evidence>
<proteinExistence type="predicted"/>
<evidence type="ECO:0000313" key="4">
    <source>
        <dbReference type="Proteomes" id="UP000632125"/>
    </source>
</evidence>
<dbReference type="GO" id="GO:0004557">
    <property type="term" value="F:alpha-galactosidase activity"/>
    <property type="evidence" value="ECO:0007669"/>
    <property type="project" value="TreeGrafter"/>
</dbReference>
<comment type="caution">
    <text evidence="3">The sequence shown here is derived from an EMBL/GenBank/DDBJ whole genome shotgun (WGS) entry which is preliminary data.</text>
</comment>
<dbReference type="Proteomes" id="UP000632125">
    <property type="component" value="Unassembled WGS sequence"/>
</dbReference>
<evidence type="ECO:0000256" key="1">
    <source>
        <dbReference type="ARBA" id="ARBA00022801"/>
    </source>
</evidence>
<reference evidence="3" key="1">
    <citation type="submission" date="2020-09" db="EMBL/GenBank/DDBJ databases">
        <title>A novel bacterium of genus Paenibacillus, isolated from South China Sea.</title>
        <authorList>
            <person name="Huang H."/>
            <person name="Mo K."/>
            <person name="Hu Y."/>
        </authorList>
    </citation>
    <scope>NUCLEOTIDE SEQUENCE</scope>
    <source>
        <strain evidence="3">IB182493</strain>
    </source>
</reference>
<keyword evidence="1" id="KW-0378">Hydrolase</keyword>
<dbReference type="InterPro" id="IPR013785">
    <property type="entry name" value="Aldolase_TIM"/>
</dbReference>
<organism evidence="3 4">
    <name type="scientific">Paenibacillus arenilitoris</name>
    <dbReference type="NCBI Taxonomy" id="2772299"/>
    <lineage>
        <taxon>Bacteria</taxon>
        <taxon>Bacillati</taxon>
        <taxon>Bacillota</taxon>
        <taxon>Bacilli</taxon>
        <taxon>Bacillales</taxon>
        <taxon>Paenibacillaceae</taxon>
        <taxon>Paenibacillus</taxon>
    </lineage>
</organism>
<dbReference type="PANTHER" id="PTHR43053">
    <property type="entry name" value="GLYCOSIDASE FAMILY 31"/>
    <property type="match status" value="1"/>
</dbReference>
<name>A0A927CQ16_9BACL</name>